<dbReference type="InterPro" id="IPR001609">
    <property type="entry name" value="Myosin_head_motor_dom-like"/>
</dbReference>
<dbReference type="GO" id="GO:0016459">
    <property type="term" value="C:myosin complex"/>
    <property type="evidence" value="ECO:0007669"/>
    <property type="project" value="UniProtKB-KW"/>
</dbReference>
<dbReference type="GO" id="GO:0005524">
    <property type="term" value="F:ATP binding"/>
    <property type="evidence" value="ECO:0007669"/>
    <property type="project" value="UniProtKB-KW"/>
</dbReference>
<dbReference type="GO" id="GO:0000146">
    <property type="term" value="F:microfilament motor activity"/>
    <property type="evidence" value="ECO:0007669"/>
    <property type="project" value="TreeGrafter"/>
</dbReference>
<keyword evidence="5 6" id="KW-0009">Actin-binding</keyword>
<keyword evidence="4" id="KW-0505">Motor protein</keyword>
<dbReference type="GO" id="GO:0005902">
    <property type="term" value="C:microvillus"/>
    <property type="evidence" value="ECO:0007669"/>
    <property type="project" value="TreeGrafter"/>
</dbReference>
<evidence type="ECO:0000259" key="7">
    <source>
        <dbReference type="PROSITE" id="PS51456"/>
    </source>
</evidence>
<gene>
    <name evidence="8" type="ORF">B5V51_11018</name>
</gene>
<evidence type="ECO:0000256" key="4">
    <source>
        <dbReference type="ARBA" id="ARBA00023175"/>
    </source>
</evidence>
<dbReference type="GO" id="GO:0006897">
    <property type="term" value="P:endocytosis"/>
    <property type="evidence" value="ECO:0007669"/>
    <property type="project" value="TreeGrafter"/>
</dbReference>
<evidence type="ECO:0000256" key="5">
    <source>
        <dbReference type="ARBA" id="ARBA00023203"/>
    </source>
</evidence>
<keyword evidence="2" id="KW-0067">ATP-binding</keyword>
<dbReference type="SUPFAM" id="SSF52540">
    <property type="entry name" value="P-loop containing nucleoside triphosphate hydrolases"/>
    <property type="match status" value="1"/>
</dbReference>
<evidence type="ECO:0000256" key="2">
    <source>
        <dbReference type="ARBA" id="ARBA00022840"/>
    </source>
</evidence>
<dbReference type="Pfam" id="PF00063">
    <property type="entry name" value="Myosin_head"/>
    <property type="match status" value="1"/>
</dbReference>
<dbReference type="PANTHER" id="PTHR13140:SF802">
    <property type="entry name" value="UNCONVENTIONAL MYOSIN-IB ISOFORM X1"/>
    <property type="match status" value="1"/>
</dbReference>
<dbReference type="PROSITE" id="PS51456">
    <property type="entry name" value="MYOSIN_MOTOR"/>
    <property type="match status" value="1"/>
</dbReference>
<dbReference type="GO" id="GO:0030048">
    <property type="term" value="P:actin filament-based movement"/>
    <property type="evidence" value="ECO:0007669"/>
    <property type="project" value="TreeGrafter"/>
</dbReference>
<dbReference type="GO" id="GO:0005737">
    <property type="term" value="C:cytoplasm"/>
    <property type="evidence" value="ECO:0007669"/>
    <property type="project" value="TreeGrafter"/>
</dbReference>
<dbReference type="STRING" id="7102.A0A2A4JVN9"/>
<comment type="caution">
    <text evidence="8">The sequence shown here is derived from an EMBL/GenBank/DDBJ whole genome shotgun (WGS) entry which is preliminary data.</text>
</comment>
<evidence type="ECO:0000256" key="3">
    <source>
        <dbReference type="ARBA" id="ARBA00023123"/>
    </source>
</evidence>
<comment type="caution">
    <text evidence="6">Lacks conserved residue(s) required for the propagation of feature annotation.</text>
</comment>
<dbReference type="InterPro" id="IPR027417">
    <property type="entry name" value="P-loop_NTPase"/>
</dbReference>
<feature type="domain" description="Myosin motor" evidence="7">
    <location>
        <begin position="1"/>
        <end position="82"/>
    </location>
</feature>
<dbReference type="Gene3D" id="3.40.850.10">
    <property type="entry name" value="Kinesin motor domain"/>
    <property type="match status" value="1"/>
</dbReference>
<protein>
    <recommendedName>
        <fullName evidence="7">Myosin motor domain-containing protein</fullName>
    </recommendedName>
</protein>
<organism evidence="8">
    <name type="scientific">Heliothis virescens</name>
    <name type="common">Tobacco budworm moth</name>
    <dbReference type="NCBI Taxonomy" id="7102"/>
    <lineage>
        <taxon>Eukaryota</taxon>
        <taxon>Metazoa</taxon>
        <taxon>Ecdysozoa</taxon>
        <taxon>Arthropoda</taxon>
        <taxon>Hexapoda</taxon>
        <taxon>Insecta</taxon>
        <taxon>Pterygota</taxon>
        <taxon>Neoptera</taxon>
        <taxon>Endopterygota</taxon>
        <taxon>Lepidoptera</taxon>
        <taxon>Glossata</taxon>
        <taxon>Ditrysia</taxon>
        <taxon>Noctuoidea</taxon>
        <taxon>Noctuidae</taxon>
        <taxon>Heliothinae</taxon>
        <taxon>Heliothis</taxon>
    </lineage>
</organism>
<dbReference type="GO" id="GO:0007015">
    <property type="term" value="P:actin filament organization"/>
    <property type="evidence" value="ECO:0007669"/>
    <property type="project" value="TreeGrafter"/>
</dbReference>
<comment type="similarity">
    <text evidence="6">Belongs to the TRAFAC class myosin-kinesin ATPase superfamily. Myosin family.</text>
</comment>
<sequence>MSAGRAAGKLLEIEFDFKGEPVGGHITHYLLEKERVSGALEGERNFHVLYQLLAGADAALLKRLRLQRGWEQYRVLRGVSVDRSSRRLSSPTASMLARASGRAPTECSRVDKGVGWQHSGSNVPTGRRLERIGLRWRRAILRKPGYGHLVGSWFGRGIFPSPSLVRRLLRGAGKQGRARWPAVVLCFRAAALIQGRSSGSTGSPVQWVGCAQTLLTPEMWEALGGWPAAVRRLTLWESGKWSLDVGSCGGVSTRLDEAYRNTSVTVVGTAVACGSSIVGAGCACRCGLLRAGRGMAPPSQSRFCRLGGGSRLCRPVRVVAAADPSCDVSDCVAELSDTPCALVSLRPELQFESPNRSSHFLEYRNKGVLYRGLWGGRVGAVWWALVARRVARCWPCCPRRAAAAGGALAAPQAPRARARRVAPVAVGPRRTLWVHVRAAPLDAAPDDLSQCSSRDAADAPGCLFGGEGAWRRRGDVVVRTCHVLELATKLFLVVQNAVGAPPHVNIASEFEANFGQQLVTLSFHALGGDAAGARLLRRGSRMDVLV</sequence>
<dbReference type="PANTHER" id="PTHR13140">
    <property type="entry name" value="MYOSIN"/>
    <property type="match status" value="1"/>
</dbReference>
<dbReference type="AlphaFoldDB" id="A0A2A4JVN9"/>
<evidence type="ECO:0000256" key="6">
    <source>
        <dbReference type="PROSITE-ProRule" id="PRU00782"/>
    </source>
</evidence>
<keyword evidence="3 6" id="KW-0518">Myosin</keyword>
<dbReference type="GO" id="GO:0005886">
    <property type="term" value="C:plasma membrane"/>
    <property type="evidence" value="ECO:0007669"/>
    <property type="project" value="TreeGrafter"/>
</dbReference>
<name>A0A2A4JVN9_HELVI</name>
<reference evidence="8" key="1">
    <citation type="submission" date="2017-09" db="EMBL/GenBank/DDBJ databases">
        <title>Contemporary evolution of a Lepidopteran species, Heliothis virescens, in response to modern agricultural practices.</title>
        <authorList>
            <person name="Fritz M.L."/>
            <person name="Deyonke A.M."/>
            <person name="Papanicolaou A."/>
            <person name="Micinski S."/>
            <person name="Westbrook J."/>
            <person name="Gould F."/>
        </authorList>
    </citation>
    <scope>NUCLEOTIDE SEQUENCE [LARGE SCALE GENOMIC DNA]</scope>
    <source>
        <strain evidence="8">HvINT-</strain>
        <tissue evidence="8">Whole body</tissue>
    </source>
</reference>
<keyword evidence="1" id="KW-0547">Nucleotide-binding</keyword>
<dbReference type="GO" id="GO:0051015">
    <property type="term" value="F:actin filament binding"/>
    <property type="evidence" value="ECO:0007669"/>
    <property type="project" value="TreeGrafter"/>
</dbReference>
<proteinExistence type="inferred from homology"/>
<accession>A0A2A4JVN9</accession>
<dbReference type="InterPro" id="IPR036961">
    <property type="entry name" value="Kinesin_motor_dom_sf"/>
</dbReference>
<evidence type="ECO:0000256" key="1">
    <source>
        <dbReference type="ARBA" id="ARBA00022741"/>
    </source>
</evidence>
<dbReference type="EMBL" id="NWSH01000543">
    <property type="protein sequence ID" value="PCG75758.1"/>
    <property type="molecule type" value="Genomic_DNA"/>
</dbReference>
<evidence type="ECO:0000313" key="8">
    <source>
        <dbReference type="EMBL" id="PCG75758.1"/>
    </source>
</evidence>